<dbReference type="KEGG" id="rha:RHA1_ro03034"/>
<name>Q0SC99_RHOJR</name>
<dbReference type="SUPFAM" id="SSF56601">
    <property type="entry name" value="beta-lactamase/transpeptidase-like"/>
    <property type="match status" value="1"/>
</dbReference>
<dbReference type="PATRIC" id="fig|101510.16.peg.3065"/>
<evidence type="ECO:0000259" key="1">
    <source>
        <dbReference type="Pfam" id="PF00144"/>
    </source>
</evidence>
<dbReference type="Pfam" id="PF00144">
    <property type="entry name" value="Beta-lactamase"/>
    <property type="match status" value="1"/>
</dbReference>
<reference evidence="3" key="1">
    <citation type="journal article" date="2006" name="Proc. Natl. Acad. Sci. U.S.A.">
        <title>The complete genome of Rhodococcus sp. RHA1 provides insights into a catabolic powerhouse.</title>
        <authorList>
            <person name="McLeod M.P."/>
            <person name="Warren R.L."/>
            <person name="Hsiao W.W.L."/>
            <person name="Araki N."/>
            <person name="Myhre M."/>
            <person name="Fernandes C."/>
            <person name="Miyazawa D."/>
            <person name="Wong W."/>
            <person name="Lillquist A.L."/>
            <person name="Wang D."/>
            <person name="Dosanjh M."/>
            <person name="Hara H."/>
            <person name="Petrescu A."/>
            <person name="Morin R.D."/>
            <person name="Yang G."/>
            <person name="Stott J.M."/>
            <person name="Schein J.E."/>
            <person name="Shin H."/>
            <person name="Smailus D."/>
            <person name="Siddiqui A.S."/>
            <person name="Marra M.A."/>
            <person name="Jones S.J.M."/>
            <person name="Holt R."/>
            <person name="Brinkman F.S.L."/>
            <person name="Miyauchi K."/>
            <person name="Fukuda M."/>
            <person name="Davies J.E."/>
            <person name="Mohn W.W."/>
            <person name="Eltis L.D."/>
        </authorList>
    </citation>
    <scope>NUCLEOTIDE SEQUENCE [LARGE SCALE GENOMIC DNA]</scope>
    <source>
        <strain evidence="3">RHA1</strain>
    </source>
</reference>
<accession>Q0SC99</accession>
<dbReference type="InterPro" id="IPR050789">
    <property type="entry name" value="Diverse_Enzym_Activities"/>
</dbReference>
<dbReference type="HOGENOM" id="CLU_030169_0_1_11"/>
<evidence type="ECO:0000313" key="3">
    <source>
        <dbReference type="Proteomes" id="UP000008710"/>
    </source>
</evidence>
<proteinExistence type="predicted"/>
<protein>
    <submittedName>
        <fullName evidence="2">6-aminohexanoate-dimer hydrolase</fullName>
        <ecNumber evidence="2">3.5.1.46</ecNumber>
    </submittedName>
</protein>
<dbReference type="RefSeq" id="WP_011595703.1">
    <property type="nucleotide sequence ID" value="NC_008268.1"/>
</dbReference>
<dbReference type="EMBL" id="CP000431">
    <property type="protein sequence ID" value="ABG94837.1"/>
    <property type="molecule type" value="Genomic_DNA"/>
</dbReference>
<dbReference type="eggNOG" id="COG1680">
    <property type="taxonomic scope" value="Bacteria"/>
</dbReference>
<keyword evidence="2" id="KW-0378">Hydrolase</keyword>
<organism evidence="2 3">
    <name type="scientific">Rhodococcus jostii (strain RHA1)</name>
    <dbReference type="NCBI Taxonomy" id="101510"/>
    <lineage>
        <taxon>Bacteria</taxon>
        <taxon>Bacillati</taxon>
        <taxon>Actinomycetota</taxon>
        <taxon>Actinomycetes</taxon>
        <taxon>Mycobacteriales</taxon>
        <taxon>Nocardiaceae</taxon>
        <taxon>Rhodococcus</taxon>
    </lineage>
</organism>
<gene>
    <name evidence="2" type="ordered locus">RHA1_ro03034</name>
</gene>
<dbReference type="AlphaFoldDB" id="Q0SC99"/>
<dbReference type="OrthoDB" id="9814204at2"/>
<dbReference type="GO" id="GO:0019875">
    <property type="term" value="F:6-aminohexanoate-dimer hydrolase activity"/>
    <property type="evidence" value="ECO:0007669"/>
    <property type="project" value="UniProtKB-EC"/>
</dbReference>
<dbReference type="Gene3D" id="3.40.710.10">
    <property type="entry name" value="DD-peptidase/beta-lactamase superfamily"/>
    <property type="match status" value="1"/>
</dbReference>
<feature type="domain" description="Beta-lactamase-related" evidence="1">
    <location>
        <begin position="73"/>
        <end position="369"/>
    </location>
</feature>
<dbReference type="InterPro" id="IPR001466">
    <property type="entry name" value="Beta-lactam-related"/>
</dbReference>
<dbReference type="InterPro" id="IPR012338">
    <property type="entry name" value="Beta-lactam/transpept-like"/>
</dbReference>
<dbReference type="PANTHER" id="PTHR43283">
    <property type="entry name" value="BETA-LACTAMASE-RELATED"/>
    <property type="match status" value="1"/>
</dbReference>
<evidence type="ECO:0000313" key="2">
    <source>
        <dbReference type="EMBL" id="ABG94837.1"/>
    </source>
</evidence>
<dbReference type="PANTHER" id="PTHR43283:SF7">
    <property type="entry name" value="BETA-LACTAMASE-RELATED DOMAIN-CONTAINING PROTEIN"/>
    <property type="match status" value="1"/>
</dbReference>
<sequence>MIDTKKIVSLADWQSPPINRYTFGRMRQVVPTAQVAAGLAPLLLTDGDPLDIDLPVGTETLRSVLDRTYTDGFMVLHNGSVRAELYPGDLEPGRTHMLFSVSKSIVGTVAANLIAAGLLDPEAALTEYIPELANSGYAGATVRHILDMRSGIRFSEEYLEPGAEVRYLDQAVGWIPRVDDWVPPSLYQFLPMLKAARPHGGPFEYRSCETDVLGWVCERATADRMPALLSRLVWSKFAADDMDAGVDRAGAVFADGGLAATLRDVARFGEMLRRGGRIGAEQVVPLHWIDDSLRGAPDSCEAYSQSPTGTPFPGGMYRNQFWIPHPDRRVLSCLGIYGQSIYIDVDRGVVVVKLSSCPTPVNDELDNAGFAAAEAVAAALD</sequence>
<dbReference type="Proteomes" id="UP000008710">
    <property type="component" value="Chromosome"/>
</dbReference>
<dbReference type="EC" id="3.5.1.46" evidence="2"/>